<keyword evidence="1 4" id="KW-0808">Transferase</keyword>
<dbReference type="RefSeq" id="WP_143124487.1">
    <property type="nucleotide sequence ID" value="NZ_VJMG01000016.1"/>
</dbReference>
<dbReference type="CDD" id="cd04301">
    <property type="entry name" value="NAT_SF"/>
    <property type="match status" value="1"/>
</dbReference>
<name>A0A549TDI3_9HYPH</name>
<gene>
    <name evidence="4" type="ORF">FNA46_07430</name>
</gene>
<dbReference type="InterPro" id="IPR000182">
    <property type="entry name" value="GNAT_dom"/>
</dbReference>
<dbReference type="EMBL" id="VJMG01000016">
    <property type="protein sequence ID" value="TRL40092.1"/>
    <property type="molecule type" value="Genomic_DNA"/>
</dbReference>
<evidence type="ECO:0000313" key="4">
    <source>
        <dbReference type="EMBL" id="TRL40092.1"/>
    </source>
</evidence>
<evidence type="ECO:0000256" key="2">
    <source>
        <dbReference type="ARBA" id="ARBA00023315"/>
    </source>
</evidence>
<dbReference type="AlphaFoldDB" id="A0A549TDI3"/>
<dbReference type="PROSITE" id="PS51186">
    <property type="entry name" value="GNAT"/>
    <property type="match status" value="1"/>
</dbReference>
<dbReference type="PANTHER" id="PTHR43877">
    <property type="entry name" value="AMINOALKYLPHOSPHONATE N-ACETYLTRANSFERASE-RELATED-RELATED"/>
    <property type="match status" value="1"/>
</dbReference>
<keyword evidence="2" id="KW-0012">Acyltransferase</keyword>
<dbReference type="Pfam" id="PF00583">
    <property type="entry name" value="Acetyltransf_1"/>
    <property type="match status" value="1"/>
</dbReference>
<dbReference type="GO" id="GO:0016747">
    <property type="term" value="F:acyltransferase activity, transferring groups other than amino-acyl groups"/>
    <property type="evidence" value="ECO:0007669"/>
    <property type="project" value="InterPro"/>
</dbReference>
<sequence>MEPIGIEPIREAHVEGFHAALDTVARERRYLSFLEAPPLEGTRDFVQDNIRNGHPQFVALAEGRVVGWCDIRRHPREVHAHRGTLGMGIIPGYRERGLGRRLITATIDAARAQGLHRIDLDVHADNLRARALYEKVGFVEEGIARDGVRIDGRFIDVVQMGLLLS</sequence>
<dbReference type="InterPro" id="IPR050832">
    <property type="entry name" value="Bact_Acetyltransf"/>
</dbReference>
<reference evidence="4 5" key="1">
    <citation type="submission" date="2019-07" db="EMBL/GenBank/DDBJ databases">
        <title>Ln-dependent methylotrophs.</title>
        <authorList>
            <person name="Tani A."/>
        </authorList>
    </citation>
    <scope>NUCLEOTIDE SEQUENCE [LARGE SCALE GENOMIC DNA]</scope>
    <source>
        <strain evidence="4 5">SM12</strain>
    </source>
</reference>
<feature type="domain" description="N-acetyltransferase" evidence="3">
    <location>
        <begin position="7"/>
        <end position="165"/>
    </location>
</feature>
<organism evidence="4 5">
    <name type="scientific">Rhizobium straminoryzae</name>
    <dbReference type="NCBI Taxonomy" id="1387186"/>
    <lineage>
        <taxon>Bacteria</taxon>
        <taxon>Pseudomonadati</taxon>
        <taxon>Pseudomonadota</taxon>
        <taxon>Alphaproteobacteria</taxon>
        <taxon>Hyphomicrobiales</taxon>
        <taxon>Rhizobiaceae</taxon>
        <taxon>Rhizobium/Agrobacterium group</taxon>
        <taxon>Rhizobium</taxon>
    </lineage>
</organism>
<dbReference type="Gene3D" id="3.40.630.30">
    <property type="match status" value="1"/>
</dbReference>
<evidence type="ECO:0000259" key="3">
    <source>
        <dbReference type="PROSITE" id="PS51186"/>
    </source>
</evidence>
<dbReference type="SUPFAM" id="SSF55729">
    <property type="entry name" value="Acyl-CoA N-acyltransferases (Nat)"/>
    <property type="match status" value="1"/>
</dbReference>
<comment type="caution">
    <text evidence="4">The sequence shown here is derived from an EMBL/GenBank/DDBJ whole genome shotgun (WGS) entry which is preliminary data.</text>
</comment>
<keyword evidence="5" id="KW-1185">Reference proteome</keyword>
<evidence type="ECO:0000313" key="5">
    <source>
        <dbReference type="Proteomes" id="UP000316801"/>
    </source>
</evidence>
<proteinExistence type="predicted"/>
<protein>
    <submittedName>
        <fullName evidence="4">GNAT family N-acetyltransferase</fullName>
    </submittedName>
</protein>
<dbReference type="Proteomes" id="UP000316801">
    <property type="component" value="Unassembled WGS sequence"/>
</dbReference>
<dbReference type="InterPro" id="IPR016181">
    <property type="entry name" value="Acyl_CoA_acyltransferase"/>
</dbReference>
<accession>A0A549TDI3</accession>
<evidence type="ECO:0000256" key="1">
    <source>
        <dbReference type="ARBA" id="ARBA00022679"/>
    </source>
</evidence>